<name>A0AA43GZV1_9CYAN</name>
<dbReference type="Pfam" id="PF02872">
    <property type="entry name" value="5_nucleotid_C"/>
    <property type="match status" value="1"/>
</dbReference>
<gene>
    <name evidence="3" type="ORF">NWP23_10205</name>
</gene>
<dbReference type="InterPro" id="IPR029052">
    <property type="entry name" value="Metallo-depent_PP-like"/>
</dbReference>
<dbReference type="GO" id="GO:0016787">
    <property type="term" value="F:hydrolase activity"/>
    <property type="evidence" value="ECO:0007669"/>
    <property type="project" value="InterPro"/>
</dbReference>
<dbReference type="InterPro" id="IPR011048">
    <property type="entry name" value="Haem_d1_sf"/>
</dbReference>
<reference evidence="3 4" key="1">
    <citation type="journal article" date="2023" name="J. Phycol.">
        <title>Chrysosporum ovalisporum is synonymous with the true-branching cyanobacterium Umezakia natans (Nostocales/Aphanizomenonaceae).</title>
        <authorList>
            <person name="McGregor G.B."/>
            <person name="Sendall B.C."/>
            <person name="Niiyama Y."/>
            <person name="Tuji A."/>
            <person name="Willis A."/>
        </authorList>
    </citation>
    <scope>NUCLEOTIDE SEQUENCE [LARGE SCALE GENOMIC DNA]</scope>
    <source>
        <strain evidence="3 4">FSS-62</strain>
    </source>
</reference>
<dbReference type="SUPFAM" id="SSF55816">
    <property type="entry name" value="5'-nucleotidase (syn. UDP-sugar hydrolase), C-terminal domain"/>
    <property type="match status" value="1"/>
</dbReference>
<dbReference type="InterPro" id="IPR036907">
    <property type="entry name" value="5'-Nucleotdase_C_sf"/>
</dbReference>
<dbReference type="InterPro" id="IPR055188">
    <property type="entry name" value="Choice_anch_I"/>
</dbReference>
<dbReference type="SUPFAM" id="SSF51120">
    <property type="entry name" value="beta-Roll"/>
    <property type="match status" value="1"/>
</dbReference>
<dbReference type="EMBL" id="JANQDL010000070">
    <property type="protein sequence ID" value="MDH6064128.1"/>
    <property type="molecule type" value="Genomic_DNA"/>
</dbReference>
<dbReference type="InterPro" id="IPR015943">
    <property type="entry name" value="WD40/YVTN_repeat-like_dom_sf"/>
</dbReference>
<comment type="caution">
    <text evidence="3">The sequence shown here is derived from an EMBL/GenBank/DDBJ whole genome shotgun (WGS) entry which is preliminary data.</text>
</comment>
<dbReference type="InterPro" id="IPR052956">
    <property type="entry name" value="Mesenchyme-surface_protein"/>
</dbReference>
<feature type="compositionally biased region" description="Basic and acidic residues" evidence="1">
    <location>
        <begin position="1425"/>
        <end position="1435"/>
    </location>
</feature>
<accession>A0AA43GZV1</accession>
<dbReference type="InterPro" id="IPR010895">
    <property type="entry name" value="CHRD"/>
</dbReference>
<evidence type="ECO:0000313" key="4">
    <source>
        <dbReference type="Proteomes" id="UP001159370"/>
    </source>
</evidence>
<dbReference type="SUPFAM" id="SSF51004">
    <property type="entry name" value="C-terminal (heme d1) domain of cytochrome cd1-nitrite reductase"/>
    <property type="match status" value="1"/>
</dbReference>
<dbReference type="PANTHER" id="PTHR46928:SF1">
    <property type="entry name" value="MESENCHYME-SPECIFIC CELL SURFACE GLYCOPROTEIN"/>
    <property type="match status" value="1"/>
</dbReference>
<dbReference type="PRINTS" id="PR00313">
    <property type="entry name" value="CABNDNGRPT"/>
</dbReference>
<feature type="non-terminal residue" evidence="3">
    <location>
        <position position="1474"/>
    </location>
</feature>
<dbReference type="Pfam" id="PF00353">
    <property type="entry name" value="HemolysinCabind"/>
    <property type="match status" value="3"/>
</dbReference>
<dbReference type="Gene3D" id="3.60.21.10">
    <property type="match status" value="1"/>
</dbReference>
<dbReference type="Pfam" id="PF22494">
    <property type="entry name" value="choice_anch_I"/>
    <property type="match status" value="2"/>
</dbReference>
<dbReference type="PANTHER" id="PTHR46928">
    <property type="entry name" value="MESENCHYME-SPECIFIC CELL SURFACE GLYCOPROTEIN"/>
    <property type="match status" value="1"/>
</dbReference>
<dbReference type="InterPro" id="IPR006179">
    <property type="entry name" value="5_nucleotidase/apyrase"/>
</dbReference>
<dbReference type="PROSITE" id="PS50933">
    <property type="entry name" value="CHRD"/>
    <property type="match status" value="1"/>
</dbReference>
<dbReference type="SMART" id="SM00754">
    <property type="entry name" value="CHRD"/>
    <property type="match status" value="1"/>
</dbReference>
<feature type="region of interest" description="Disordered" evidence="1">
    <location>
        <begin position="544"/>
        <end position="564"/>
    </location>
</feature>
<dbReference type="RefSeq" id="WP_280687611.1">
    <property type="nucleotide sequence ID" value="NZ_JANQDL010000070.1"/>
</dbReference>
<dbReference type="Gene3D" id="2.130.10.10">
    <property type="entry name" value="YVTN repeat-like/Quinoprotein amine dehydrogenase"/>
    <property type="match status" value="2"/>
</dbReference>
<dbReference type="SUPFAM" id="SSF56300">
    <property type="entry name" value="Metallo-dependent phosphatases"/>
    <property type="match status" value="1"/>
</dbReference>
<feature type="domain" description="CHRD" evidence="2">
    <location>
        <begin position="341"/>
        <end position="501"/>
    </location>
</feature>
<dbReference type="GO" id="GO:0009166">
    <property type="term" value="P:nucleotide catabolic process"/>
    <property type="evidence" value="ECO:0007669"/>
    <property type="project" value="InterPro"/>
</dbReference>
<dbReference type="PRINTS" id="PR01607">
    <property type="entry name" value="APYRASEFAMLY"/>
</dbReference>
<dbReference type="NCBIfam" id="NF038117">
    <property type="entry name" value="choice_anch_I"/>
    <property type="match status" value="1"/>
</dbReference>
<protein>
    <submittedName>
        <fullName evidence="3">Choice-of-anchor I family protein</fullName>
    </submittedName>
</protein>
<dbReference type="Pfam" id="PF07452">
    <property type="entry name" value="CHRD"/>
    <property type="match status" value="1"/>
</dbReference>
<proteinExistence type="predicted"/>
<organism evidence="3 4">
    <name type="scientific">Umezakia ovalisporum FSS-62</name>
    <dbReference type="NCBI Taxonomy" id="2971776"/>
    <lineage>
        <taxon>Bacteria</taxon>
        <taxon>Bacillati</taxon>
        <taxon>Cyanobacteriota</taxon>
        <taxon>Cyanophyceae</taxon>
        <taxon>Nostocales</taxon>
        <taxon>Nodulariaceae</taxon>
        <taxon>Umezakia</taxon>
    </lineage>
</organism>
<dbReference type="InterPro" id="IPR011049">
    <property type="entry name" value="Serralysin-like_metalloprot_C"/>
</dbReference>
<dbReference type="InterPro" id="IPR008334">
    <property type="entry name" value="5'-Nucleotdase_C"/>
</dbReference>
<feature type="region of interest" description="Disordered" evidence="1">
    <location>
        <begin position="1422"/>
        <end position="1441"/>
    </location>
</feature>
<dbReference type="Gene3D" id="3.90.780.10">
    <property type="entry name" value="5'-Nucleotidase, C-terminal domain"/>
    <property type="match status" value="1"/>
</dbReference>
<evidence type="ECO:0000256" key="1">
    <source>
        <dbReference type="SAM" id="MobiDB-lite"/>
    </source>
</evidence>
<dbReference type="GO" id="GO:0005509">
    <property type="term" value="F:calcium ion binding"/>
    <property type="evidence" value="ECO:0007669"/>
    <property type="project" value="InterPro"/>
</dbReference>
<dbReference type="Gene3D" id="2.150.10.10">
    <property type="entry name" value="Serralysin-like metalloprotease, C-terminal"/>
    <property type="match status" value="1"/>
</dbReference>
<dbReference type="InterPro" id="IPR001343">
    <property type="entry name" value="Hemolysn_Ca-bd"/>
</dbReference>
<sequence length="1474" mass="155877">MSNKIQLNLLGTYATNIFDSSAAEIVVHDPATKRLFVVNASAPAVEVLDINNLTNPTKLFNIDPSAYGAKANSVAVSNGIVAVAIANTVNTEPGSVVFFNTNGQFLKAVTVGALPDMLLFTPDGTKVLVANEGEPNDDYNIDPEGSVSIIDISGGIDNLTQANITTVEFTTFNDQKEALISAGVRIFGPNASVAQDLEPEYIVVSKDSHTAYVALQENNAIAVVDIASGSVTKILPLGYKPHGSANNSLDVSDRDGKINITNYPNLFGMYQPDEIELYEANGQTYIVTANEGDARDYDGFSEESRVKNLVLDRDTFPNARELQADENLGRLTVTTTKGISDKVFFKSQLSGTQETIPVTTRASGSAVLKLNDNPTALSYELTVAGLDFGPILGLNPQTPDTADNVTMLHLHEAAAGANGPVVLGILSPNQDPDLSFTINEDGSTTIKGIWQESDPANKSLSQFVPALRDVNIGDDVNLYFNVHTVRNPGGEIRGQLTSTEAYRELYAFGGRSFSIWDTEGNLIYDSGAEFEEIISRRLPGNFNSNHSSNNFDNRSDDKGPEPEGVAIGELNGRTYAFVGLERVGGVMIYDITNPAEAFFVDYFNNRNFNVPSNSAQAGDLGAEGVIFIPDADSPNGNPLVAVANEVSGTTSLFEVAPAPFTLQLFHFADQEAAIPAFEDAPRFSAVLNALKAQDIDNDGVSGFPNTLILSSGDAYIPGLFLNASKSAYGSVGRGDILIQNALGVQAIAFGNHEFDLGTAVVKDLIAGDDAANFPGTAFPYLSSNLDFSTDSNLASLVVSNGQAPQPNSIAASVVIDVHGEKIGIVGATTPTLRVISSPGNVTVNPQPFDGRPTSTQLDALAAEIQTDVDALLTANPDINKVVLLAHMQQLAIEQELATRLRDVDIIVAGGSNTRLFDANDRLRAGDGNQGTYPIFKTDADGNPVAVVNTDGNYKYVGRLVIDFDADGVVTPDSYNPDISGAYATDAQGVAELEAGNLVDPQIQAIVDTLRNVVVQQESNVFGISTVHLNGDRTSVRRQETNLGNLTADANLVIAKEVDSEVLISLKNGGGIRNSIGRVVVPTGSTGEVQTLPNEAVLDVEGNVVKPAGGISQNDIANALSFNNGLTLLTVTATELLALAEHAVALSRPDDSATPGSFPQIAGFSFSFDLTREPGNRVISLAIEDETGKDLDVVVQAGQIVGDPNRTFRMVTLNFLAGGGDGYPFPQGESANRVDLAQSANASRSGNATFAPNGTEQDALAEYLFQNFLNTPFSQADTAREFDQRLQNLAFREDTVIDQTVVSGTPGTDELMLTKAESGFTVFTGDGDDDVEASQTSQVEIYAGKGDDTIFVASETYASGGAGDDTIYLGAQSPAHTSVVDGGKGNDSLMVIEAAESNILLGGADHDNLQVAEGRGQMLFGGSGRDQLRSSSEGHNRLYGGSGEDQLFSTMGDRLFGGDGNDSLFAGQGGNNLLW</sequence>
<evidence type="ECO:0000313" key="3">
    <source>
        <dbReference type="EMBL" id="MDH6064128.1"/>
    </source>
</evidence>
<evidence type="ECO:0000259" key="2">
    <source>
        <dbReference type="PROSITE" id="PS50933"/>
    </source>
</evidence>
<dbReference type="Proteomes" id="UP001159370">
    <property type="component" value="Unassembled WGS sequence"/>
</dbReference>